<evidence type="ECO:0000313" key="2">
    <source>
        <dbReference type="EMBL" id="SBT57347.1"/>
    </source>
</evidence>
<reference evidence="3" key="1">
    <citation type="submission" date="2016-05" db="EMBL/GenBank/DDBJ databases">
        <authorList>
            <person name="Naeem Raeece"/>
        </authorList>
    </citation>
    <scope>NUCLEOTIDE SEQUENCE [LARGE SCALE GENOMIC DNA]</scope>
</reference>
<dbReference type="EMBL" id="FLRE01001817">
    <property type="protein sequence ID" value="SBT57347.1"/>
    <property type="molecule type" value="Genomic_DNA"/>
</dbReference>
<sequence>MQKGKFTCDAVKEASKRDTVLTLLPYKTPVLHGAINIINEFKKNDEDGIDYKNLCDQLNKYVISQKRCVRDVIQSKKRTFERLQWKDIINGLVLTYNKQDIKRLCYYEDDKEKGKKKDVLNIHSEFRNFCIEKKARLQKLSDMDFEQCSEYLSWINEKKRYLQGIDPNYGYIQEYQEYYNIHRNCNYPWLVGNINDVTCSQLTRTGAGKKGIPDTPIDQTNQNPTVITHVTPPGEKKDISSAAQPSAKGDVDSPSEKTSGSIPGKEPTKTTATDNSNSGHNDDEQIRSAVWLLGNPVSESPSVPKLIPVSKNSPDYNDPEVQNFLYYFSTNLDGNKITHDVHHSNNAQTVKIPKIYQTYVPTNPRIPIINKPYDYVPPQLPRTQRFPPPYPRGKLFAPPNTYAKSFQASKMPSGKYPTTTKPKKRRVHFFPQQFPRFSTVTRGTIKNYYYSYTNEFH</sequence>
<accession>A0A1A9AL42</accession>
<feature type="region of interest" description="Disordered" evidence="1">
    <location>
        <begin position="206"/>
        <end position="282"/>
    </location>
</feature>
<dbReference type="Proteomes" id="UP000078550">
    <property type="component" value="Unassembled WGS sequence"/>
</dbReference>
<proteinExistence type="predicted"/>
<name>A0A1A9AL42_PLAOA</name>
<protein>
    <recommendedName>
        <fullName evidence="4">STP1 protein</fullName>
    </recommendedName>
</protein>
<organism evidence="2 3">
    <name type="scientific">Plasmodium ovale wallikeri</name>
    <dbReference type="NCBI Taxonomy" id="864142"/>
    <lineage>
        <taxon>Eukaryota</taxon>
        <taxon>Sar</taxon>
        <taxon>Alveolata</taxon>
        <taxon>Apicomplexa</taxon>
        <taxon>Aconoidasida</taxon>
        <taxon>Haemosporida</taxon>
        <taxon>Plasmodiidae</taxon>
        <taxon>Plasmodium</taxon>
        <taxon>Plasmodium (Plasmodium)</taxon>
    </lineage>
</organism>
<evidence type="ECO:0000256" key="1">
    <source>
        <dbReference type="SAM" id="MobiDB-lite"/>
    </source>
</evidence>
<feature type="compositionally biased region" description="Polar residues" evidence="1">
    <location>
        <begin position="269"/>
        <end position="279"/>
    </location>
</feature>
<gene>
    <name evidence="2" type="ORF">POVWA2_078890</name>
</gene>
<feature type="compositionally biased region" description="Polar residues" evidence="1">
    <location>
        <begin position="217"/>
        <end position="228"/>
    </location>
</feature>
<dbReference type="AlphaFoldDB" id="A0A1A9AL42"/>
<evidence type="ECO:0000313" key="3">
    <source>
        <dbReference type="Proteomes" id="UP000078550"/>
    </source>
</evidence>
<evidence type="ECO:0008006" key="4">
    <source>
        <dbReference type="Google" id="ProtNLM"/>
    </source>
</evidence>